<dbReference type="GO" id="GO:0005739">
    <property type="term" value="C:mitochondrion"/>
    <property type="evidence" value="ECO:0007669"/>
    <property type="project" value="TreeGrafter"/>
</dbReference>
<dbReference type="PANTHER" id="PTHR43807">
    <property type="entry name" value="FI04487P"/>
    <property type="match status" value="1"/>
</dbReference>
<keyword evidence="5" id="KW-0663">Pyridoxal phosphate</keyword>
<protein>
    <recommendedName>
        <fullName evidence="2">kynurenine--oxoglutarate transaminase</fullName>
        <ecNumber evidence="2">2.6.1.7</ecNumber>
    </recommendedName>
</protein>
<feature type="domain" description="Aminotransferase class I/classII large" evidence="8">
    <location>
        <begin position="274"/>
        <end position="377"/>
    </location>
</feature>
<dbReference type="InterPro" id="IPR015422">
    <property type="entry name" value="PyrdxlP-dep_Trfase_small"/>
</dbReference>
<dbReference type="Proteomes" id="UP001153737">
    <property type="component" value="Chromosome 3"/>
</dbReference>
<keyword evidence="4" id="KW-0808">Transferase</keyword>
<dbReference type="AlphaFoldDB" id="A0A9N9X5E3"/>
<comment type="cofactor">
    <cofactor evidence="1">
        <name>pyridoxal 5'-phosphate</name>
        <dbReference type="ChEBI" id="CHEBI:597326"/>
    </cofactor>
</comment>
<evidence type="ECO:0000256" key="6">
    <source>
        <dbReference type="ARBA" id="ARBA00024016"/>
    </source>
</evidence>
<reference evidence="9" key="1">
    <citation type="submission" date="2022-01" db="EMBL/GenBank/DDBJ databases">
        <authorList>
            <person name="King R."/>
        </authorList>
    </citation>
    <scope>NUCLEOTIDE SEQUENCE</scope>
</reference>
<dbReference type="Pfam" id="PF00155">
    <property type="entry name" value="Aminotran_1_2"/>
    <property type="match status" value="2"/>
</dbReference>
<reference evidence="9" key="2">
    <citation type="submission" date="2022-10" db="EMBL/GenBank/DDBJ databases">
        <authorList>
            <consortium name="ENA_rothamsted_submissions"/>
            <consortium name="culmorum"/>
            <person name="King R."/>
        </authorList>
    </citation>
    <scope>NUCLEOTIDE SEQUENCE</scope>
</reference>
<keyword evidence="10" id="KW-1185">Reference proteome</keyword>
<comment type="pathway">
    <text evidence="6">Amino-acid degradation; L-kynurenine degradation; kynurenate from L-kynurenine: step 1/2.</text>
</comment>
<feature type="region of interest" description="Disordered" evidence="7">
    <location>
        <begin position="223"/>
        <end position="242"/>
    </location>
</feature>
<evidence type="ECO:0000256" key="3">
    <source>
        <dbReference type="ARBA" id="ARBA00022576"/>
    </source>
</evidence>
<proteinExistence type="predicted"/>
<keyword evidence="3" id="KW-0032">Aminotransferase</keyword>
<dbReference type="EC" id="2.6.1.7" evidence="2"/>
<dbReference type="GO" id="GO:0030170">
    <property type="term" value="F:pyridoxal phosphate binding"/>
    <property type="evidence" value="ECO:0007669"/>
    <property type="project" value="InterPro"/>
</dbReference>
<dbReference type="CDD" id="cd00609">
    <property type="entry name" value="AAT_like"/>
    <property type="match status" value="1"/>
</dbReference>
<sequence>MKEAREKHLTAKIINHKLIINGTTYTADELEKGSEIPQLEASYKRGRETYSAPSTPPHSSLSLPHTTETVNIEEGHPRLVQALAKLYSNLTGQNINPYTEVIITTGAYEALFCAIMGHVDKDDEVILIEPFFDCLEPIVRYAGGKPRFLSLRMVRNNIVYTVEEILEQKEIEESDYILQTNSNSNTPSKSFNFPTKPTETSDITEAKNTGAIKKIDINKIEKKEEEKGERKEEKKEDKNKDKSTNLLSLQTIKDSYSVELNLLKRDIFDERPTSADWVIDKNELENAFNDKTKVIILNSPNNPLGKVFTQQEMTAIADLCKKWNVVCISDEVYEWLVYEPMKHIRMAPNVELHSEADENKDFRFTKWMTKNVGLQGIPCSVFFSSVNKTIGENYVRYCFTKRDDVLKKVQDILMDWKSRMVKY</sequence>
<evidence type="ECO:0000256" key="7">
    <source>
        <dbReference type="SAM" id="MobiDB-lite"/>
    </source>
</evidence>
<dbReference type="InterPro" id="IPR015421">
    <property type="entry name" value="PyrdxlP-dep_Trfase_major"/>
</dbReference>
<evidence type="ECO:0000313" key="9">
    <source>
        <dbReference type="EMBL" id="CAG9819982.1"/>
    </source>
</evidence>
<dbReference type="InterPro" id="IPR004839">
    <property type="entry name" value="Aminotransferase_I/II_large"/>
</dbReference>
<evidence type="ECO:0000259" key="8">
    <source>
        <dbReference type="Pfam" id="PF00155"/>
    </source>
</evidence>
<dbReference type="EMBL" id="OU896709">
    <property type="protein sequence ID" value="CAG9819982.1"/>
    <property type="molecule type" value="Genomic_DNA"/>
</dbReference>
<evidence type="ECO:0000313" key="10">
    <source>
        <dbReference type="Proteomes" id="UP001153737"/>
    </source>
</evidence>
<dbReference type="SUPFAM" id="SSF53383">
    <property type="entry name" value="PLP-dependent transferases"/>
    <property type="match status" value="2"/>
</dbReference>
<feature type="domain" description="Aminotransferase class I/classII large" evidence="8">
    <location>
        <begin position="74"/>
        <end position="184"/>
    </location>
</feature>
<evidence type="ECO:0000256" key="4">
    <source>
        <dbReference type="ARBA" id="ARBA00022679"/>
    </source>
</evidence>
<evidence type="ECO:0000256" key="1">
    <source>
        <dbReference type="ARBA" id="ARBA00001933"/>
    </source>
</evidence>
<dbReference type="GO" id="GO:0016212">
    <property type="term" value="F:kynurenine-oxoglutarate transaminase activity"/>
    <property type="evidence" value="ECO:0007669"/>
    <property type="project" value="UniProtKB-EC"/>
</dbReference>
<dbReference type="Gene3D" id="3.40.640.10">
    <property type="entry name" value="Type I PLP-dependent aspartate aminotransferase-like (Major domain)"/>
    <property type="match status" value="2"/>
</dbReference>
<dbReference type="OrthoDB" id="2414662at2759"/>
<evidence type="ECO:0000256" key="2">
    <source>
        <dbReference type="ARBA" id="ARBA00012751"/>
    </source>
</evidence>
<organism evidence="9 10">
    <name type="scientific">Phaedon cochleariae</name>
    <name type="common">Mustard beetle</name>
    <dbReference type="NCBI Taxonomy" id="80249"/>
    <lineage>
        <taxon>Eukaryota</taxon>
        <taxon>Metazoa</taxon>
        <taxon>Ecdysozoa</taxon>
        <taxon>Arthropoda</taxon>
        <taxon>Hexapoda</taxon>
        <taxon>Insecta</taxon>
        <taxon>Pterygota</taxon>
        <taxon>Neoptera</taxon>
        <taxon>Endopterygota</taxon>
        <taxon>Coleoptera</taxon>
        <taxon>Polyphaga</taxon>
        <taxon>Cucujiformia</taxon>
        <taxon>Chrysomeloidea</taxon>
        <taxon>Chrysomelidae</taxon>
        <taxon>Chrysomelinae</taxon>
        <taxon>Chrysomelini</taxon>
        <taxon>Phaedon</taxon>
    </lineage>
</organism>
<gene>
    <name evidence="9" type="ORF">PHAECO_LOCUS7621</name>
</gene>
<feature type="region of interest" description="Disordered" evidence="7">
    <location>
        <begin position="181"/>
        <end position="207"/>
    </location>
</feature>
<dbReference type="PANTHER" id="PTHR43807:SF20">
    <property type="entry name" value="FI04487P"/>
    <property type="match status" value="1"/>
</dbReference>
<dbReference type="Gene3D" id="3.90.1150.10">
    <property type="entry name" value="Aspartate Aminotransferase, domain 1"/>
    <property type="match status" value="1"/>
</dbReference>
<dbReference type="InterPro" id="IPR015424">
    <property type="entry name" value="PyrdxlP-dep_Trfase"/>
</dbReference>
<accession>A0A9N9X5E3</accession>
<name>A0A9N9X5E3_PHACE</name>
<dbReference type="InterPro" id="IPR051326">
    <property type="entry name" value="Kynurenine-oxoglutarate_AT"/>
</dbReference>
<evidence type="ECO:0000256" key="5">
    <source>
        <dbReference type="ARBA" id="ARBA00022898"/>
    </source>
</evidence>